<dbReference type="EMBL" id="VXIT01000001">
    <property type="protein sequence ID" value="KAA6415620.1"/>
    <property type="molecule type" value="Genomic_DNA"/>
</dbReference>
<protein>
    <recommendedName>
        <fullName evidence="4">alpha-glucosidase</fullName>
        <ecNumber evidence="4">3.2.1.20</ecNumber>
    </recommendedName>
</protein>
<keyword evidence="10 15" id="KW-1133">Transmembrane helix</keyword>
<sequence length="1253" mass="138843">MSPSAQLAPAGSSTYSSSSMFVGDGTWDTQRNTFLLPNLVGLNFDTMRYNGMGNRFAELTQYHSLIRGHGVVAAVTFLIVVPSAIFFARFYVRNPMWALRLHIWLQVLTVLLTTVVFVLGYIAVGPERSLTNPHHGIGLALYVMVLFQFIFGWWIHHREKGRKRLFIPLKLMTHQWLGRIIALLGIAQIPLGLTLYGSPLSMFILFALAAFALVVAYFVLSYLQERRLSTGYGSSYSYGSGSVVEERRASGGGLANLAKAGAAGAGLAALGHRLRNRSRNRREQEVVGSRRHSGSYVEEEKYSQYGRDPGREGGWTDRLLKIGAVAGGAALVKRFFDRRKRRDEDSDAGSAVYGPPPGGVAPANYGPSRPMRPPSGPMAPTEISEDTLARVEEGRVPIRPSGQHPLNQPLNHHRRSTSSYSYDSYTSAEDAGRQGHGVRDAVAGLGAFGLVRSIFKNRRERKEQKRIEELRQRDLEEERIARDNSQRRRYTGDGYPRHIPPQGFSTEGSDFSTATDAHLRRNNAVHPPVPAGVPPPPGYIPPPGVLPPAAAGAAAGVAFADDRNRDRHGTTLGANNPVLTGAATSNPPLMPPIPPAHQGSSGSEAYLSPGGRHHRRHHHPSAGLTAPSALSARQDRHNSATTASPPVSVKVKMHSDGRHVTLRRLPEEEAAAERAARRRRSREGSSGGGAGRRHHGRTAASVSSSLSNTDVPATSDRWRRTEAIERQQAAEEAIRVKNLRAQETKAVKRENFKSCDQSGFCKRNRAIADAAASSNPSGTSTYRLDSSSVEHSDGQIRATILKTVTDSETVHLPFNVTFYESGVARVTIDEEKRRTGQIEFRYGSKARKERYNEADAWALVGEPKAGRSTKLSEQTQDGVTTIFYGDSSRNSIRIRHDPFGIEFARDGDSQVLFNCRGLLNIEQSRPKTEVDSPDGSSSEDESTSLKASPWTFYSLATSMSSAFPSTLVHFHCVKHVVGAKRATRNHIECTTAMFLTHRKDSTVGILWLNAAETWVDITEKETADNHKNIHSSHSGAGTETHWFSESGLLDVFVFLGPTPNDIAKAYGELTGFTQLPQEFAIGYHQSRWNYMSEEEVKGVDRKFDRHSIPYDVIWLDLEYTDDRKYFTWDFHKFPNPISMQDHLNAKYRKLVTLINPHFKNTGSAPTSFTWNDMNEPSVFSGPEMTMLKDNLHYGNWEHRDVPNINGMTFVNATYHALLERKEGEIRRPFVLNRSFYAGGQRLGAMWTGDNLAN</sequence>
<dbReference type="GO" id="GO:0006491">
    <property type="term" value="P:N-glycan processing"/>
    <property type="evidence" value="ECO:0007669"/>
    <property type="project" value="TreeGrafter"/>
</dbReference>
<evidence type="ECO:0000256" key="12">
    <source>
        <dbReference type="ARBA" id="ARBA00023180"/>
    </source>
</evidence>
<dbReference type="PANTHER" id="PTHR22762">
    <property type="entry name" value="ALPHA-GLUCOSIDASE"/>
    <property type="match status" value="1"/>
</dbReference>
<feature type="transmembrane region" description="Helical" evidence="15">
    <location>
        <begin position="176"/>
        <end position="196"/>
    </location>
</feature>
<feature type="compositionally biased region" description="Basic and acidic residues" evidence="14">
    <location>
        <begin position="298"/>
        <end position="310"/>
    </location>
</feature>
<keyword evidence="6 15" id="KW-0812">Transmembrane</keyword>
<evidence type="ECO:0000256" key="10">
    <source>
        <dbReference type="ARBA" id="ARBA00022989"/>
    </source>
</evidence>
<dbReference type="OrthoDB" id="3237269at2759"/>
<dbReference type="Gene3D" id="3.20.20.80">
    <property type="entry name" value="Glycosidases"/>
    <property type="match status" value="2"/>
</dbReference>
<feature type="transmembrane region" description="Helical" evidence="15">
    <location>
        <begin position="71"/>
        <end position="91"/>
    </location>
</feature>
<dbReference type="Pfam" id="PF01055">
    <property type="entry name" value="Glyco_hydro_31_2nd"/>
    <property type="match status" value="2"/>
</dbReference>
<feature type="region of interest" description="Disordered" evidence="14">
    <location>
        <begin position="397"/>
        <end position="433"/>
    </location>
</feature>
<evidence type="ECO:0000256" key="4">
    <source>
        <dbReference type="ARBA" id="ARBA00012741"/>
    </source>
</evidence>
<feature type="compositionally biased region" description="Basic residues" evidence="14">
    <location>
        <begin position="611"/>
        <end position="620"/>
    </location>
</feature>
<feature type="compositionally biased region" description="Polar residues" evidence="14">
    <location>
        <begin position="702"/>
        <end position="712"/>
    </location>
</feature>
<keyword evidence="9" id="KW-0249">Electron transport</keyword>
<feature type="transmembrane region" description="Helical" evidence="15">
    <location>
        <begin position="103"/>
        <end position="124"/>
    </location>
</feature>
<evidence type="ECO:0000256" key="13">
    <source>
        <dbReference type="ARBA" id="ARBA00023295"/>
    </source>
</evidence>
<dbReference type="SMART" id="SM00665">
    <property type="entry name" value="B561"/>
    <property type="match status" value="1"/>
</dbReference>
<dbReference type="InterPro" id="IPR006593">
    <property type="entry name" value="Cyt_b561/ferric_Rdtase_TM"/>
</dbReference>
<evidence type="ECO:0000256" key="7">
    <source>
        <dbReference type="ARBA" id="ARBA00022729"/>
    </source>
</evidence>
<dbReference type="GO" id="GO:0017177">
    <property type="term" value="C:glucosidase II complex"/>
    <property type="evidence" value="ECO:0007669"/>
    <property type="project" value="TreeGrafter"/>
</dbReference>
<proteinExistence type="inferred from homology"/>
<comment type="caution">
    <text evidence="17">The sequence shown here is derived from an EMBL/GenBank/DDBJ whole genome shotgun (WGS) entry which is preliminary data.</text>
</comment>
<comment type="similarity">
    <text evidence="3">Belongs to the glycosyl hydrolase 31 family.</text>
</comment>
<feature type="region of interest" description="Disordered" evidence="14">
    <location>
        <begin position="340"/>
        <end position="382"/>
    </location>
</feature>
<keyword evidence="7" id="KW-0732">Signal</keyword>
<dbReference type="InterPro" id="IPR025887">
    <property type="entry name" value="Glyco_hydro_31_N_dom"/>
</dbReference>
<comment type="catalytic activity">
    <reaction evidence="1">
        <text>Hydrolysis of terminal, non-reducing (1-&gt;4)-linked alpha-D-glucose residues with release of alpha-D-glucose.</text>
        <dbReference type="EC" id="3.2.1.20"/>
    </reaction>
</comment>
<dbReference type="InterPro" id="IPR000322">
    <property type="entry name" value="Glyco_hydro_31_TIM"/>
</dbReference>
<dbReference type="CDD" id="cd08760">
    <property type="entry name" value="Cyt_b561_FRRS1_like"/>
    <property type="match status" value="1"/>
</dbReference>
<dbReference type="GO" id="GO:0016020">
    <property type="term" value="C:membrane"/>
    <property type="evidence" value="ECO:0007669"/>
    <property type="project" value="UniProtKB-SubCell"/>
</dbReference>
<feature type="transmembrane region" description="Helical" evidence="15">
    <location>
        <begin position="136"/>
        <end position="155"/>
    </location>
</feature>
<feature type="compositionally biased region" description="Low complexity" evidence="14">
    <location>
        <begin position="360"/>
        <end position="369"/>
    </location>
</feature>
<feature type="transmembrane region" description="Helical" evidence="15">
    <location>
        <begin position="202"/>
        <end position="223"/>
    </location>
</feature>
<evidence type="ECO:0000313" key="17">
    <source>
        <dbReference type="EMBL" id="KAA6415620.1"/>
    </source>
</evidence>
<evidence type="ECO:0000256" key="15">
    <source>
        <dbReference type="SAM" id="Phobius"/>
    </source>
</evidence>
<feature type="region of interest" description="Disordered" evidence="14">
    <location>
        <begin position="924"/>
        <end position="943"/>
    </location>
</feature>
<feature type="region of interest" description="Disordered" evidence="14">
    <location>
        <begin position="564"/>
        <end position="719"/>
    </location>
</feature>
<feature type="compositionally biased region" description="Low complexity" evidence="14">
    <location>
        <begin position="417"/>
        <end position="427"/>
    </location>
</feature>
<evidence type="ECO:0000256" key="9">
    <source>
        <dbReference type="ARBA" id="ARBA00022982"/>
    </source>
</evidence>
<dbReference type="CDD" id="cd14752">
    <property type="entry name" value="GH31_N"/>
    <property type="match status" value="1"/>
</dbReference>
<comment type="subcellular location">
    <subcellularLocation>
        <location evidence="2">Membrane</location>
    </subcellularLocation>
</comment>
<reference evidence="17 18" key="1">
    <citation type="submission" date="2019-09" db="EMBL/GenBank/DDBJ databases">
        <title>The hologenome of the rock-dwelling lichen Lasallia pustulata.</title>
        <authorList>
            <person name="Greshake Tzovaras B."/>
            <person name="Segers F."/>
            <person name="Bicker A."/>
            <person name="Dal Grande F."/>
            <person name="Otte J."/>
            <person name="Hankeln T."/>
            <person name="Schmitt I."/>
            <person name="Ebersberger I."/>
        </authorList>
    </citation>
    <scope>NUCLEOTIDE SEQUENCE [LARGE SCALE GENOMIC DNA]</scope>
    <source>
        <strain evidence="17">A1-1</strain>
    </source>
</reference>
<evidence type="ECO:0000256" key="1">
    <source>
        <dbReference type="ARBA" id="ARBA00001657"/>
    </source>
</evidence>
<name>A0A5M8Q2I8_9LECA</name>
<dbReference type="EC" id="3.2.1.20" evidence="4"/>
<keyword evidence="8" id="KW-0378">Hydrolase</keyword>
<dbReference type="SUPFAM" id="SSF51445">
    <property type="entry name" value="(Trans)glycosidases"/>
    <property type="match status" value="1"/>
</dbReference>
<keyword evidence="11 15" id="KW-0472">Membrane</keyword>
<keyword evidence="12" id="KW-0325">Glycoprotein</keyword>
<feature type="region of interest" description="Disordered" evidence="14">
    <location>
        <begin position="277"/>
        <end position="310"/>
    </location>
</feature>
<dbReference type="Gene3D" id="1.20.120.1770">
    <property type="match status" value="1"/>
</dbReference>
<evidence type="ECO:0000256" key="5">
    <source>
        <dbReference type="ARBA" id="ARBA00022448"/>
    </source>
</evidence>
<feature type="compositionally biased region" description="Basic and acidic residues" evidence="14">
    <location>
        <begin position="653"/>
        <end position="675"/>
    </location>
</feature>
<gene>
    <name evidence="17" type="ORF">FRX48_00336</name>
</gene>
<evidence type="ECO:0000256" key="14">
    <source>
        <dbReference type="SAM" id="MobiDB-lite"/>
    </source>
</evidence>
<evidence type="ECO:0000256" key="6">
    <source>
        <dbReference type="ARBA" id="ARBA00022692"/>
    </source>
</evidence>
<organism evidence="17 18">
    <name type="scientific">Lasallia pustulata</name>
    <dbReference type="NCBI Taxonomy" id="136370"/>
    <lineage>
        <taxon>Eukaryota</taxon>
        <taxon>Fungi</taxon>
        <taxon>Dikarya</taxon>
        <taxon>Ascomycota</taxon>
        <taxon>Pezizomycotina</taxon>
        <taxon>Lecanoromycetes</taxon>
        <taxon>OSLEUM clade</taxon>
        <taxon>Umbilicariomycetidae</taxon>
        <taxon>Umbilicariales</taxon>
        <taxon>Umbilicariaceae</taxon>
        <taxon>Lasallia</taxon>
    </lineage>
</organism>
<dbReference type="Gene3D" id="2.60.40.1760">
    <property type="entry name" value="glycosyl hydrolase (family 31)"/>
    <property type="match status" value="1"/>
</dbReference>
<feature type="region of interest" description="Disordered" evidence="14">
    <location>
        <begin position="482"/>
        <end position="511"/>
    </location>
</feature>
<dbReference type="PANTHER" id="PTHR22762:SF54">
    <property type="entry name" value="BCDNA.GH04962"/>
    <property type="match status" value="1"/>
</dbReference>
<evidence type="ECO:0000256" key="11">
    <source>
        <dbReference type="ARBA" id="ARBA00023136"/>
    </source>
</evidence>
<evidence type="ECO:0000259" key="16">
    <source>
        <dbReference type="PROSITE" id="PS50939"/>
    </source>
</evidence>
<dbReference type="AlphaFoldDB" id="A0A5M8Q2I8"/>
<accession>A0A5M8Q2I8</accession>
<keyword evidence="13" id="KW-0326">Glycosidase</keyword>
<dbReference type="Pfam" id="PF13802">
    <property type="entry name" value="Gal_mutarotas_2"/>
    <property type="match status" value="1"/>
</dbReference>
<feature type="domain" description="Cytochrome b561" evidence="16">
    <location>
        <begin position="33"/>
        <end position="231"/>
    </location>
</feature>
<dbReference type="GO" id="GO:0004558">
    <property type="term" value="F:alpha-1,4-glucosidase activity"/>
    <property type="evidence" value="ECO:0007669"/>
    <property type="project" value="UniProtKB-EC"/>
</dbReference>
<dbReference type="PROSITE" id="PS50939">
    <property type="entry name" value="CYTOCHROME_B561"/>
    <property type="match status" value="1"/>
</dbReference>
<evidence type="ECO:0000313" key="18">
    <source>
        <dbReference type="Proteomes" id="UP000324767"/>
    </source>
</evidence>
<evidence type="ECO:0000256" key="8">
    <source>
        <dbReference type="ARBA" id="ARBA00022801"/>
    </source>
</evidence>
<feature type="compositionally biased region" description="Polar residues" evidence="14">
    <location>
        <begin position="572"/>
        <end position="587"/>
    </location>
</feature>
<dbReference type="Proteomes" id="UP000324767">
    <property type="component" value="Unassembled WGS sequence"/>
</dbReference>
<keyword evidence="5" id="KW-0813">Transport</keyword>
<dbReference type="GO" id="GO:0005975">
    <property type="term" value="P:carbohydrate metabolic process"/>
    <property type="evidence" value="ECO:0007669"/>
    <property type="project" value="InterPro"/>
</dbReference>
<evidence type="ECO:0000256" key="2">
    <source>
        <dbReference type="ARBA" id="ARBA00004370"/>
    </source>
</evidence>
<evidence type="ECO:0000256" key="3">
    <source>
        <dbReference type="ARBA" id="ARBA00007806"/>
    </source>
</evidence>
<dbReference type="InterPro" id="IPR017853">
    <property type="entry name" value="GH"/>
</dbReference>